<dbReference type="Proteomes" id="UP000018948">
    <property type="component" value="Unassembled WGS sequence"/>
</dbReference>
<organism evidence="1 2">
    <name type="scientific">Phytophthora nicotianae P10297</name>
    <dbReference type="NCBI Taxonomy" id="1317064"/>
    <lineage>
        <taxon>Eukaryota</taxon>
        <taxon>Sar</taxon>
        <taxon>Stramenopiles</taxon>
        <taxon>Oomycota</taxon>
        <taxon>Peronosporomycetes</taxon>
        <taxon>Peronosporales</taxon>
        <taxon>Peronosporaceae</taxon>
        <taxon>Phytophthora</taxon>
    </lineage>
</organism>
<comment type="caution">
    <text evidence="1">The sequence shown here is derived from an EMBL/GenBank/DDBJ whole genome shotgun (WGS) entry which is preliminary data.</text>
</comment>
<sequence length="75" mass="8581">MKMLGTVRISLQVKWIRPALDAAKARMDEAPRGSWDASSEVMIPKPFSCAMILPRFDARQESKYYIARHSKSLQL</sequence>
<name>W2ZYT0_PHYNI</name>
<gene>
    <name evidence="1" type="ORF">F442_03458</name>
</gene>
<reference evidence="1 2" key="1">
    <citation type="submission" date="2013-11" db="EMBL/GenBank/DDBJ databases">
        <title>The Genome Sequence of Phytophthora parasitica P10297.</title>
        <authorList>
            <consortium name="The Broad Institute Genomics Platform"/>
            <person name="Russ C."/>
            <person name="Tyler B."/>
            <person name="Panabieres F."/>
            <person name="Shan W."/>
            <person name="Tripathy S."/>
            <person name="Grunwald N."/>
            <person name="Machado M."/>
            <person name="Johnson C.S."/>
            <person name="Walker B."/>
            <person name="Young S.K."/>
            <person name="Zeng Q."/>
            <person name="Gargeya S."/>
            <person name="Fitzgerald M."/>
            <person name="Haas B."/>
            <person name="Abouelleil A."/>
            <person name="Allen A.W."/>
            <person name="Alvarado L."/>
            <person name="Arachchi H.M."/>
            <person name="Berlin A.M."/>
            <person name="Chapman S.B."/>
            <person name="Gainer-Dewar J."/>
            <person name="Goldberg J."/>
            <person name="Griggs A."/>
            <person name="Gujja S."/>
            <person name="Hansen M."/>
            <person name="Howarth C."/>
            <person name="Imamovic A."/>
            <person name="Ireland A."/>
            <person name="Larimer J."/>
            <person name="McCowan C."/>
            <person name="Murphy C."/>
            <person name="Pearson M."/>
            <person name="Poon T.W."/>
            <person name="Priest M."/>
            <person name="Roberts A."/>
            <person name="Saif S."/>
            <person name="Shea T."/>
            <person name="Sisk P."/>
            <person name="Sykes S."/>
            <person name="Wortman J."/>
            <person name="Nusbaum C."/>
            <person name="Birren B."/>
        </authorList>
    </citation>
    <scope>NUCLEOTIDE SEQUENCE [LARGE SCALE GENOMIC DNA]</scope>
    <source>
        <strain evidence="1 2">P10297</strain>
    </source>
</reference>
<dbReference type="EMBL" id="ANIY01000819">
    <property type="protein sequence ID" value="ETP51409.1"/>
    <property type="molecule type" value="Genomic_DNA"/>
</dbReference>
<accession>W2ZYT0</accession>
<proteinExistence type="predicted"/>
<evidence type="ECO:0000313" key="2">
    <source>
        <dbReference type="Proteomes" id="UP000018948"/>
    </source>
</evidence>
<dbReference type="AlphaFoldDB" id="W2ZYT0"/>
<protein>
    <submittedName>
        <fullName evidence="1">Uncharacterized protein</fullName>
    </submittedName>
</protein>
<evidence type="ECO:0000313" key="1">
    <source>
        <dbReference type="EMBL" id="ETP51409.1"/>
    </source>
</evidence>